<accession>A0AAN0T331</accession>
<proteinExistence type="predicted"/>
<dbReference type="Proteomes" id="UP000032024">
    <property type="component" value="Chromosome"/>
</dbReference>
<evidence type="ECO:0000313" key="2">
    <source>
        <dbReference type="Proteomes" id="UP000032024"/>
    </source>
</evidence>
<sequence length="43" mass="5255">MLNSEHFLLRFHFSMVDFKKIVIAFTFWGQKKQLSKNVQNIWP</sequence>
<name>A0AAN0T331_HEYCO</name>
<dbReference type="AlphaFoldDB" id="A0AAN0T331"/>
<dbReference type="EMBL" id="CP010525">
    <property type="protein sequence ID" value="AJO21842.1"/>
    <property type="molecule type" value="Genomic_DNA"/>
</dbReference>
<gene>
    <name evidence="1" type="ORF">SB48_HM08orf01601</name>
</gene>
<evidence type="ECO:0000313" key="1">
    <source>
        <dbReference type="EMBL" id="AJO21842.1"/>
    </source>
</evidence>
<reference evidence="2" key="1">
    <citation type="submission" date="2015-01" db="EMBL/GenBank/DDBJ databases">
        <title>Comparative genome analysis of Bacillus coagulans HM-08, Clostridium butyricum HM-68, Bacillus subtilis HM-66 and Bacillus paralicheniformis BL-09.</title>
        <authorList>
            <person name="Zhang H."/>
        </authorList>
    </citation>
    <scope>NUCLEOTIDE SEQUENCE [LARGE SCALE GENOMIC DNA]</scope>
    <source>
        <strain evidence="2">HM-08</strain>
    </source>
</reference>
<organism evidence="1 2">
    <name type="scientific">Heyndrickxia coagulans</name>
    <name type="common">Weizmannia coagulans</name>
    <dbReference type="NCBI Taxonomy" id="1398"/>
    <lineage>
        <taxon>Bacteria</taxon>
        <taxon>Bacillati</taxon>
        <taxon>Bacillota</taxon>
        <taxon>Bacilli</taxon>
        <taxon>Bacillales</taxon>
        <taxon>Bacillaceae</taxon>
        <taxon>Heyndrickxia</taxon>
    </lineage>
</organism>
<keyword evidence="2" id="KW-1185">Reference proteome</keyword>
<protein>
    <submittedName>
        <fullName evidence="1">Uncharacterized protein</fullName>
    </submittedName>
</protein>